<dbReference type="EMBL" id="JAATEP010000057">
    <property type="protein sequence ID" value="NJP96960.1"/>
    <property type="molecule type" value="Genomic_DNA"/>
</dbReference>
<dbReference type="RefSeq" id="WP_168018475.1">
    <property type="nucleotide sequence ID" value="NZ_JAATEP010000057.1"/>
</dbReference>
<dbReference type="SUPFAM" id="SSF48619">
    <property type="entry name" value="Phospholipase A2, PLA2"/>
    <property type="match status" value="1"/>
</dbReference>
<comment type="caution">
    <text evidence="1">The sequence shown here is derived from an EMBL/GenBank/DDBJ whole genome shotgun (WGS) entry which is preliminary data.</text>
</comment>
<dbReference type="Gene3D" id="1.20.90.10">
    <property type="entry name" value="Phospholipase A2 domain"/>
    <property type="match status" value="1"/>
</dbReference>
<accession>A0ABX1BGT9</accession>
<proteinExistence type="predicted"/>
<dbReference type="InterPro" id="IPR031325">
    <property type="entry name" value="RHS_repeat"/>
</dbReference>
<reference evidence="1 2" key="1">
    <citation type="submission" date="2020-03" db="EMBL/GenBank/DDBJ databases">
        <title>WGS of actinomycetes isolated from Thailand.</title>
        <authorList>
            <person name="Thawai C."/>
        </authorList>
    </citation>
    <scope>NUCLEOTIDE SEQUENCE [LARGE SCALE GENOMIC DNA]</scope>
    <source>
        <strain evidence="1 2">FMUSA5-5</strain>
    </source>
</reference>
<dbReference type="InterPro" id="IPR036444">
    <property type="entry name" value="PLipase_A2_dom_sf"/>
</dbReference>
<dbReference type="InterPro" id="IPR015141">
    <property type="entry name" value="PLipase_A2_prok/fun"/>
</dbReference>
<sequence>MQITGPGLYVPATRTFQFAERNGFAGAFDREYRLTRQTDGEIQAAKLPRPRPDLSVLGPGWRADVLGGLTSRQLDADDSAAQVADLHEGETIRYARVAGTDQKTYKASTGSTLTVGADQATETIVLGADTTLVLTWERVGGDWRVTTVGAGSSGTSKVTYDEKGRVTAVADLDTGTGPQRTLALSYAETTTATADGLGDFAGHLKSVESKSKDEAAQTLETYGYDRKGHLRSVTLQKGGTSTVSTYTYDQAGNLTRLKSPGTGTWSLDFSGAREPKATLVKAADSPSAGIMNYPPTCPNASQWMWYTQAECRAASVAHYGWRSSSTRTTPTGHTVMGITYDHCSSPTGNQPGGYDFTVACDMHDYGFGVIGNYYKGATYHMTPDKKSAVDDVFYTTLLDRTCAAYGSPFGCTAWAWTYRQGVRLGDPKNGADATS</sequence>
<protein>
    <recommendedName>
        <fullName evidence="3">Phospholipase</fullName>
    </recommendedName>
</protein>
<evidence type="ECO:0000313" key="2">
    <source>
        <dbReference type="Proteomes" id="UP000696294"/>
    </source>
</evidence>
<name>A0ABX1BGT9_9ACTN</name>
<dbReference type="Proteomes" id="UP000696294">
    <property type="component" value="Unassembled WGS sequence"/>
</dbReference>
<keyword evidence="2" id="KW-1185">Reference proteome</keyword>
<dbReference type="Pfam" id="PF05593">
    <property type="entry name" value="RHS_repeat"/>
    <property type="match status" value="1"/>
</dbReference>
<dbReference type="Pfam" id="PF09056">
    <property type="entry name" value="Phospholip_A2_3"/>
    <property type="match status" value="1"/>
</dbReference>
<organism evidence="1 2">
    <name type="scientific">Nonomuraea composti</name>
    <dbReference type="NCBI Taxonomy" id="2720023"/>
    <lineage>
        <taxon>Bacteria</taxon>
        <taxon>Bacillati</taxon>
        <taxon>Actinomycetota</taxon>
        <taxon>Actinomycetes</taxon>
        <taxon>Streptosporangiales</taxon>
        <taxon>Streptosporangiaceae</taxon>
        <taxon>Nonomuraea</taxon>
    </lineage>
</organism>
<gene>
    <name evidence="1" type="ORF">HCN51_47340</name>
</gene>
<evidence type="ECO:0008006" key="3">
    <source>
        <dbReference type="Google" id="ProtNLM"/>
    </source>
</evidence>
<evidence type="ECO:0000313" key="1">
    <source>
        <dbReference type="EMBL" id="NJP96960.1"/>
    </source>
</evidence>